<sequence length="201" mass="21817">MFNKRFVALLLLSTIAINVAVFAKSSGMKAAYNAVVAELNGASANLLPATGTVELAFSPKGGATDAVVNAIREARRSILVQAYSFTSAPIAKALVDAKARGVDVKVILDKSQNSEKYSSASFIANHDIPVRIDSLHAIAHNKIIICDEINVVTGSFNFTKAAEEKNAENVLVLRGNEALAKQYVNNWQVHWAHSQEFMRRF</sequence>
<comment type="similarity">
    <text evidence="2">Belongs to the phospholipase D family.</text>
</comment>
<evidence type="ECO:0000256" key="2">
    <source>
        <dbReference type="ARBA" id="ARBA00008664"/>
    </source>
</evidence>
<keyword evidence="4" id="KW-0378">Hydrolase</keyword>
<evidence type="ECO:0000256" key="6">
    <source>
        <dbReference type="ARBA" id="ARBA00023098"/>
    </source>
</evidence>
<dbReference type="AlphaFoldDB" id="A0A4V2W0Y0"/>
<dbReference type="Pfam" id="PF13091">
    <property type="entry name" value="PLDc_2"/>
    <property type="match status" value="1"/>
</dbReference>
<name>A0A4V2W0Y0_9PROT</name>
<keyword evidence="10" id="KW-1185">Reference proteome</keyword>
<dbReference type="GO" id="GO:0004630">
    <property type="term" value="F:phospholipase D activity"/>
    <property type="evidence" value="ECO:0007669"/>
    <property type="project" value="UniProtKB-EC"/>
</dbReference>
<evidence type="ECO:0000256" key="1">
    <source>
        <dbReference type="ARBA" id="ARBA00000798"/>
    </source>
</evidence>
<dbReference type="Gene3D" id="3.30.870.10">
    <property type="entry name" value="Endonuclease Chain A"/>
    <property type="match status" value="1"/>
</dbReference>
<dbReference type="RefSeq" id="WP_223248330.1">
    <property type="nucleotide sequence ID" value="NZ_BHVT01000056.1"/>
</dbReference>
<dbReference type="SUPFAM" id="SSF56024">
    <property type="entry name" value="Phospholipase D/nuclease"/>
    <property type="match status" value="1"/>
</dbReference>
<dbReference type="PANTHER" id="PTHR43856:SF1">
    <property type="entry name" value="MITOCHONDRIAL CARDIOLIPIN HYDROLASE"/>
    <property type="match status" value="1"/>
</dbReference>
<dbReference type="CDD" id="cd09170">
    <property type="entry name" value="PLDc_Nuc"/>
    <property type="match status" value="1"/>
</dbReference>
<protein>
    <recommendedName>
        <fullName evidence="3">phospholipase D</fullName>
        <ecNumber evidence="3">3.1.4.4</ecNumber>
    </recommendedName>
</protein>
<dbReference type="GO" id="GO:0016891">
    <property type="term" value="F:RNA endonuclease activity producing 5'-phosphomonoesters, hydrolytic mechanism"/>
    <property type="evidence" value="ECO:0007669"/>
    <property type="project" value="TreeGrafter"/>
</dbReference>
<comment type="caution">
    <text evidence="9">The sequence shown here is derived from an EMBL/GenBank/DDBJ whole genome shotgun (WGS) entry which is preliminary data.</text>
</comment>
<proteinExistence type="inferred from homology"/>
<dbReference type="InterPro" id="IPR001736">
    <property type="entry name" value="PLipase_D/transphosphatidylase"/>
</dbReference>
<dbReference type="InterPro" id="IPR025202">
    <property type="entry name" value="PLD-like_dom"/>
</dbReference>
<dbReference type="EMBL" id="SMCO01000025">
    <property type="protein sequence ID" value="TCV81245.1"/>
    <property type="molecule type" value="Genomic_DNA"/>
</dbReference>
<gene>
    <name evidence="9" type="ORF">EDC63_12533</name>
</gene>
<organism evidence="9 10">
    <name type="scientific">Sulfurirhabdus autotrophica</name>
    <dbReference type="NCBI Taxonomy" id="1706046"/>
    <lineage>
        <taxon>Bacteria</taxon>
        <taxon>Pseudomonadati</taxon>
        <taxon>Pseudomonadota</taxon>
        <taxon>Betaproteobacteria</taxon>
        <taxon>Nitrosomonadales</taxon>
        <taxon>Sulfuricellaceae</taxon>
        <taxon>Sulfurirhabdus</taxon>
    </lineage>
</organism>
<dbReference type="PANTHER" id="PTHR43856">
    <property type="entry name" value="CARDIOLIPIN HYDROLASE"/>
    <property type="match status" value="1"/>
</dbReference>
<dbReference type="Proteomes" id="UP000295367">
    <property type="component" value="Unassembled WGS sequence"/>
</dbReference>
<evidence type="ECO:0000256" key="3">
    <source>
        <dbReference type="ARBA" id="ARBA00012027"/>
    </source>
</evidence>
<keyword evidence="6" id="KW-0443">Lipid metabolism</keyword>
<feature type="signal peptide" evidence="7">
    <location>
        <begin position="1"/>
        <end position="23"/>
    </location>
</feature>
<keyword evidence="7" id="KW-0732">Signal</keyword>
<feature type="domain" description="PLD phosphodiesterase" evidence="8">
    <location>
        <begin position="135"/>
        <end position="162"/>
    </location>
</feature>
<dbReference type="GO" id="GO:0006793">
    <property type="term" value="P:phosphorus metabolic process"/>
    <property type="evidence" value="ECO:0007669"/>
    <property type="project" value="UniProtKB-ARBA"/>
</dbReference>
<comment type="catalytic activity">
    <reaction evidence="1">
        <text>a 1,2-diacyl-sn-glycero-3-phosphocholine + H2O = a 1,2-diacyl-sn-glycero-3-phosphate + choline + H(+)</text>
        <dbReference type="Rhea" id="RHEA:14445"/>
        <dbReference type="ChEBI" id="CHEBI:15354"/>
        <dbReference type="ChEBI" id="CHEBI:15377"/>
        <dbReference type="ChEBI" id="CHEBI:15378"/>
        <dbReference type="ChEBI" id="CHEBI:57643"/>
        <dbReference type="ChEBI" id="CHEBI:58608"/>
        <dbReference type="EC" id="3.1.4.4"/>
    </reaction>
</comment>
<evidence type="ECO:0000256" key="4">
    <source>
        <dbReference type="ARBA" id="ARBA00022801"/>
    </source>
</evidence>
<dbReference type="InterPro" id="IPR051406">
    <property type="entry name" value="PLD_domain"/>
</dbReference>
<evidence type="ECO:0000313" key="10">
    <source>
        <dbReference type="Proteomes" id="UP000295367"/>
    </source>
</evidence>
<keyword evidence="5" id="KW-0442">Lipid degradation</keyword>
<dbReference type="EC" id="3.1.4.4" evidence="3"/>
<evidence type="ECO:0000313" key="9">
    <source>
        <dbReference type="EMBL" id="TCV81245.1"/>
    </source>
</evidence>
<dbReference type="PROSITE" id="PS50035">
    <property type="entry name" value="PLD"/>
    <property type="match status" value="1"/>
</dbReference>
<evidence type="ECO:0000256" key="5">
    <source>
        <dbReference type="ARBA" id="ARBA00022963"/>
    </source>
</evidence>
<evidence type="ECO:0000256" key="7">
    <source>
        <dbReference type="SAM" id="SignalP"/>
    </source>
</evidence>
<dbReference type="GO" id="GO:0016042">
    <property type="term" value="P:lipid catabolic process"/>
    <property type="evidence" value="ECO:0007669"/>
    <property type="project" value="UniProtKB-KW"/>
</dbReference>
<reference evidence="9 10" key="1">
    <citation type="submission" date="2019-03" db="EMBL/GenBank/DDBJ databases">
        <title>Genomic Encyclopedia of Type Strains, Phase IV (KMG-IV): sequencing the most valuable type-strain genomes for metagenomic binning, comparative biology and taxonomic classification.</title>
        <authorList>
            <person name="Goeker M."/>
        </authorList>
    </citation>
    <scope>NUCLEOTIDE SEQUENCE [LARGE SCALE GENOMIC DNA]</scope>
    <source>
        <strain evidence="9 10">DSM 100309</strain>
    </source>
</reference>
<evidence type="ECO:0000259" key="8">
    <source>
        <dbReference type="PROSITE" id="PS50035"/>
    </source>
</evidence>
<accession>A0A4V2W0Y0</accession>
<feature type="chain" id="PRO_5020655391" description="phospholipase D" evidence="7">
    <location>
        <begin position="24"/>
        <end position="201"/>
    </location>
</feature>